<proteinExistence type="inferred from homology"/>
<dbReference type="PANTHER" id="PTHR42988">
    <property type="entry name" value="PHOSPHOHYDROLASE"/>
    <property type="match status" value="1"/>
</dbReference>
<dbReference type="RefSeq" id="WP_144995067.1">
    <property type="nucleotide sequence ID" value="NZ_CP036281.1"/>
</dbReference>
<dbReference type="OrthoDB" id="9811542at2"/>
<evidence type="ECO:0000256" key="4">
    <source>
        <dbReference type="ARBA" id="ARBA00025742"/>
    </source>
</evidence>
<dbReference type="InterPro" id="IPR004843">
    <property type="entry name" value="Calcineurin-like_PHP"/>
</dbReference>
<dbReference type="Proteomes" id="UP000317178">
    <property type="component" value="Chromosome"/>
</dbReference>
<dbReference type="GO" id="GO:0046872">
    <property type="term" value="F:metal ion binding"/>
    <property type="evidence" value="ECO:0007669"/>
    <property type="project" value="UniProtKB-KW"/>
</dbReference>
<organism evidence="6 7">
    <name type="scientific">Polystyrenella longa</name>
    <dbReference type="NCBI Taxonomy" id="2528007"/>
    <lineage>
        <taxon>Bacteria</taxon>
        <taxon>Pseudomonadati</taxon>
        <taxon>Planctomycetota</taxon>
        <taxon>Planctomycetia</taxon>
        <taxon>Planctomycetales</taxon>
        <taxon>Planctomycetaceae</taxon>
        <taxon>Polystyrenella</taxon>
    </lineage>
</organism>
<dbReference type="KEGG" id="plon:Pla110_17360"/>
<dbReference type="InterPro" id="IPR050884">
    <property type="entry name" value="CNP_phosphodiesterase-III"/>
</dbReference>
<evidence type="ECO:0000256" key="3">
    <source>
        <dbReference type="ARBA" id="ARBA00023004"/>
    </source>
</evidence>
<evidence type="ECO:0000313" key="7">
    <source>
        <dbReference type="Proteomes" id="UP000317178"/>
    </source>
</evidence>
<evidence type="ECO:0000256" key="2">
    <source>
        <dbReference type="ARBA" id="ARBA00022801"/>
    </source>
</evidence>
<name>A0A518CLH2_9PLAN</name>
<dbReference type="AlphaFoldDB" id="A0A518CLH2"/>
<dbReference type="GO" id="GO:0016787">
    <property type="term" value="F:hydrolase activity"/>
    <property type="evidence" value="ECO:0007669"/>
    <property type="project" value="UniProtKB-KW"/>
</dbReference>
<dbReference type="PANTHER" id="PTHR42988:SF2">
    <property type="entry name" value="CYCLIC NUCLEOTIDE PHOSPHODIESTERASE CBUA0032-RELATED"/>
    <property type="match status" value="1"/>
</dbReference>
<keyword evidence="2" id="KW-0378">Hydrolase</keyword>
<comment type="similarity">
    <text evidence="4">Belongs to the cyclic nucleotide phosphodiesterase class-III family.</text>
</comment>
<evidence type="ECO:0000256" key="1">
    <source>
        <dbReference type="ARBA" id="ARBA00022723"/>
    </source>
</evidence>
<dbReference type="Gene3D" id="3.60.21.10">
    <property type="match status" value="1"/>
</dbReference>
<keyword evidence="3" id="KW-0408">Iron</keyword>
<sequence>MTRLIQFSDLHFGPPYVEKVGNLLPDLAHELDSDAIIISGDFTQNCREEEFQAAHDFLKQLPDVPTLTIPGNHDVPKYYDILGRLNNPYDFYRKYINEDLDVSFQLPGVRIVGLNSTKPLRTIKNGRISREQLDFAAKELDDAEESDWRIVVAHHHFAPAPDYEGSDVMPKAKRALDRFNRLQVDLILGGHLHRAYIGNSLDVYAGNEILERGMIIVQCGTSTSRRGRAREREKNSFNVIDLNEHTVQITHWLYFDKSARFCQVSQYRFPKPALRTLDCQPEISDWNSTEISSR</sequence>
<gene>
    <name evidence="6" type="ORF">Pla110_17360</name>
</gene>
<keyword evidence="7" id="KW-1185">Reference proteome</keyword>
<feature type="domain" description="Calcineurin-like phosphoesterase" evidence="5">
    <location>
        <begin position="3"/>
        <end position="194"/>
    </location>
</feature>
<protein>
    <submittedName>
        <fullName evidence="6">Cyclic 3',5'-adenosine monophosphate phosphodiesterase</fullName>
    </submittedName>
</protein>
<dbReference type="CDD" id="cd07400">
    <property type="entry name" value="MPP_1"/>
    <property type="match status" value="1"/>
</dbReference>
<dbReference type="SUPFAM" id="SSF56300">
    <property type="entry name" value="Metallo-dependent phosphatases"/>
    <property type="match status" value="1"/>
</dbReference>
<dbReference type="EMBL" id="CP036281">
    <property type="protein sequence ID" value="QDU80014.1"/>
    <property type="molecule type" value="Genomic_DNA"/>
</dbReference>
<evidence type="ECO:0000259" key="5">
    <source>
        <dbReference type="Pfam" id="PF00149"/>
    </source>
</evidence>
<accession>A0A518CLH2</accession>
<keyword evidence="1" id="KW-0479">Metal-binding</keyword>
<reference evidence="6 7" key="1">
    <citation type="submission" date="2019-02" db="EMBL/GenBank/DDBJ databases">
        <title>Deep-cultivation of Planctomycetes and their phenomic and genomic characterization uncovers novel biology.</title>
        <authorList>
            <person name="Wiegand S."/>
            <person name="Jogler M."/>
            <person name="Boedeker C."/>
            <person name="Pinto D."/>
            <person name="Vollmers J."/>
            <person name="Rivas-Marin E."/>
            <person name="Kohn T."/>
            <person name="Peeters S.H."/>
            <person name="Heuer A."/>
            <person name="Rast P."/>
            <person name="Oberbeckmann S."/>
            <person name="Bunk B."/>
            <person name="Jeske O."/>
            <person name="Meyerdierks A."/>
            <person name="Storesund J.E."/>
            <person name="Kallscheuer N."/>
            <person name="Luecker S."/>
            <person name="Lage O.M."/>
            <person name="Pohl T."/>
            <person name="Merkel B.J."/>
            <person name="Hornburger P."/>
            <person name="Mueller R.-W."/>
            <person name="Bruemmer F."/>
            <person name="Labrenz M."/>
            <person name="Spormann A.M."/>
            <person name="Op den Camp H."/>
            <person name="Overmann J."/>
            <person name="Amann R."/>
            <person name="Jetten M.S.M."/>
            <person name="Mascher T."/>
            <person name="Medema M.H."/>
            <person name="Devos D.P."/>
            <person name="Kaster A.-K."/>
            <person name="Ovreas L."/>
            <person name="Rohde M."/>
            <person name="Galperin M.Y."/>
            <person name="Jogler C."/>
        </authorList>
    </citation>
    <scope>NUCLEOTIDE SEQUENCE [LARGE SCALE GENOMIC DNA]</scope>
    <source>
        <strain evidence="6 7">Pla110</strain>
    </source>
</reference>
<evidence type="ECO:0000313" key="6">
    <source>
        <dbReference type="EMBL" id="QDU80014.1"/>
    </source>
</evidence>
<dbReference type="InterPro" id="IPR029052">
    <property type="entry name" value="Metallo-depent_PP-like"/>
</dbReference>
<dbReference type="Pfam" id="PF00149">
    <property type="entry name" value="Metallophos"/>
    <property type="match status" value="1"/>
</dbReference>